<comment type="caution">
    <text evidence="2">The sequence shown here is derived from an EMBL/GenBank/DDBJ whole genome shotgun (WGS) entry which is preliminary data.</text>
</comment>
<name>A0A409XUJ7_PSICY</name>
<evidence type="ECO:0000313" key="3">
    <source>
        <dbReference type="Proteomes" id="UP000283269"/>
    </source>
</evidence>
<dbReference type="InterPro" id="IPR039251">
    <property type="entry name" value="OXLD1"/>
</dbReference>
<dbReference type="AlphaFoldDB" id="A0A409XUJ7"/>
<organism evidence="2 3">
    <name type="scientific">Psilocybe cyanescens</name>
    <dbReference type="NCBI Taxonomy" id="93625"/>
    <lineage>
        <taxon>Eukaryota</taxon>
        <taxon>Fungi</taxon>
        <taxon>Dikarya</taxon>
        <taxon>Basidiomycota</taxon>
        <taxon>Agaricomycotina</taxon>
        <taxon>Agaricomycetes</taxon>
        <taxon>Agaricomycetidae</taxon>
        <taxon>Agaricales</taxon>
        <taxon>Agaricineae</taxon>
        <taxon>Strophariaceae</taxon>
        <taxon>Psilocybe</taxon>
    </lineage>
</organism>
<keyword evidence="3" id="KW-1185">Reference proteome</keyword>
<evidence type="ECO:0000313" key="2">
    <source>
        <dbReference type="EMBL" id="PPQ94400.1"/>
    </source>
</evidence>
<sequence length="199" mass="22306">MLRVCRTRSITTHGLRSITTPSNYDHGAISDGRKTVTRIRKPARGGHNLSDRYLRLEKSLRGKDSISQAIDGLIHPDPDTPKSKQKQKPVQLFHGFVVPEEPKLPADDECCMSGCAVCVYDLYEESLEAYQEALAQLRANLSGKNIPEYEWPLTIRHKELTSNIGVEKRKETILSAFEEMERNLLLKKLQADAGSASSS</sequence>
<gene>
    <name evidence="2" type="ORF">CVT25_002488</name>
</gene>
<evidence type="ECO:0000259" key="1">
    <source>
        <dbReference type="Pfam" id="PF09791"/>
    </source>
</evidence>
<dbReference type="InterPro" id="IPR019180">
    <property type="entry name" value="Oxidoreductase-like_N"/>
</dbReference>
<dbReference type="Pfam" id="PF09791">
    <property type="entry name" value="Oxidored-like"/>
    <property type="match status" value="1"/>
</dbReference>
<dbReference type="GO" id="GO:0005739">
    <property type="term" value="C:mitochondrion"/>
    <property type="evidence" value="ECO:0007669"/>
    <property type="project" value="TreeGrafter"/>
</dbReference>
<dbReference type="PANTHER" id="PTHR21193:SF3">
    <property type="entry name" value="OXIDOREDUCTASE-LIKE DOMAIN-CONTAINING PROTEIN 1"/>
    <property type="match status" value="1"/>
</dbReference>
<protein>
    <recommendedName>
        <fullName evidence="1">Oxidoreductase-like domain-containing protein</fullName>
    </recommendedName>
</protein>
<dbReference type="EMBL" id="NHYD01000345">
    <property type="protein sequence ID" value="PPQ94400.1"/>
    <property type="molecule type" value="Genomic_DNA"/>
</dbReference>
<proteinExistence type="predicted"/>
<dbReference type="InParanoid" id="A0A409XUJ7"/>
<reference evidence="2 3" key="1">
    <citation type="journal article" date="2018" name="Evol. Lett.">
        <title>Horizontal gene cluster transfer increased hallucinogenic mushroom diversity.</title>
        <authorList>
            <person name="Reynolds H.T."/>
            <person name="Vijayakumar V."/>
            <person name="Gluck-Thaler E."/>
            <person name="Korotkin H.B."/>
            <person name="Matheny P.B."/>
            <person name="Slot J.C."/>
        </authorList>
    </citation>
    <scope>NUCLEOTIDE SEQUENCE [LARGE SCALE GENOMIC DNA]</scope>
    <source>
        <strain evidence="2 3">2631</strain>
    </source>
</reference>
<feature type="domain" description="Oxidoreductase-like" evidence="1">
    <location>
        <begin position="93"/>
        <end position="138"/>
    </location>
</feature>
<dbReference type="Proteomes" id="UP000283269">
    <property type="component" value="Unassembled WGS sequence"/>
</dbReference>
<dbReference type="PANTHER" id="PTHR21193">
    <property type="entry name" value="OXIDOREDUCTASE-LIKE DOMAIN-CONTAINING PROTEIN 1"/>
    <property type="match status" value="1"/>
</dbReference>
<dbReference type="OrthoDB" id="10064411at2759"/>
<accession>A0A409XUJ7</accession>
<dbReference type="STRING" id="93625.A0A409XUJ7"/>